<dbReference type="Proteomes" id="UP000038045">
    <property type="component" value="Unplaced"/>
</dbReference>
<evidence type="ECO:0000313" key="2">
    <source>
        <dbReference type="WBParaSite" id="PTRK_0001082700.1"/>
    </source>
</evidence>
<dbReference type="InterPro" id="IPR021010">
    <property type="entry name" value="Cytosolic_motility_protein"/>
</dbReference>
<accession>A0A0N4ZQN4</accession>
<organism evidence="1 2">
    <name type="scientific">Parastrongyloides trichosuri</name>
    <name type="common">Possum-specific nematode worm</name>
    <dbReference type="NCBI Taxonomy" id="131310"/>
    <lineage>
        <taxon>Eukaryota</taxon>
        <taxon>Metazoa</taxon>
        <taxon>Ecdysozoa</taxon>
        <taxon>Nematoda</taxon>
        <taxon>Chromadorea</taxon>
        <taxon>Rhabditida</taxon>
        <taxon>Tylenchina</taxon>
        <taxon>Panagrolaimomorpha</taxon>
        <taxon>Strongyloidoidea</taxon>
        <taxon>Strongyloididae</taxon>
        <taxon>Parastrongyloides</taxon>
    </lineage>
</organism>
<dbReference type="WBParaSite" id="PTRK_0001082700.1">
    <property type="protein sequence ID" value="PTRK_0001082700.1"/>
    <property type="gene ID" value="PTRK_0001082700"/>
</dbReference>
<protein>
    <submittedName>
        <fullName evidence="2">DM13 domain-containing protein</fullName>
    </submittedName>
</protein>
<dbReference type="PANTHER" id="PTHR31578">
    <property type="entry name" value="PROTEIN CBG21223-RELATED"/>
    <property type="match status" value="1"/>
</dbReference>
<name>A0A0N4ZQN4_PARTI</name>
<dbReference type="Pfam" id="PF12150">
    <property type="entry name" value="MFP2b"/>
    <property type="match status" value="2"/>
</dbReference>
<dbReference type="AlphaFoldDB" id="A0A0N4ZQN4"/>
<dbReference type="PANTHER" id="PTHR31578:SF3">
    <property type="entry name" value="NEMATODE SPECIFIC PEPTIDE FAMILY"/>
    <property type="match status" value="1"/>
</dbReference>
<keyword evidence="1" id="KW-1185">Reference proteome</keyword>
<sequence>MAKPVDNPPAADDSWSFQLIGTPFPDCPVKVLGQNNMYIALWYKNGKPIHGRAWNNGGVVECSFPYNKVELSGAKDLGGQIQVLQYKGDHNTLGFFYEWIKYKDRFMEVHGNKQILHCGDSIPIYDKGRQILGYLDNKTEIAKFSKDNKVYESSGGDLGEMYIIVRNCKGGPLGCECTKCYVAPEPPKPTPTPQPLPPRILIDEWMDIKANDPFPTRNIVKALNRSLDTMPGVNGDQYVALYYIQGEPIMGRAFNDNGKIQASFGWFGNEYSNKVGSMQLLVRLNENLVGYTYHWKPFREINVYGVEQPYQPVHVEYYKGNISPCVLKINGKEILGKVDIRNEKASASLNGKEIVLSGPAIGDFLVLTRLAKEGYKLE</sequence>
<reference evidence="2" key="1">
    <citation type="submission" date="2017-02" db="UniProtKB">
        <authorList>
            <consortium name="WormBaseParasite"/>
        </authorList>
    </citation>
    <scope>IDENTIFICATION</scope>
</reference>
<evidence type="ECO:0000313" key="1">
    <source>
        <dbReference type="Proteomes" id="UP000038045"/>
    </source>
</evidence>
<dbReference type="SUPFAM" id="SSF141739">
    <property type="entry name" value="MFPT repeat-like"/>
    <property type="match status" value="2"/>
</dbReference>
<proteinExistence type="predicted"/>